<sequence length="567" mass="59183">MDALKPQDPAQIGSYTLLARLGAGGMGQVYLGRSPGGLLVAIKVIKDEIADHPEVLARFRREAETVRAVRSAYTANLIDASLEEAPFWLATEYVAGPTLSGAVRDRGAFPAETCRSVFAALAEGLGSVHAYGVTHRDLKPQNVILSTQGPQLIDFGIARGVEQTALTEAGFAPGTPGFTAPEVLMRNQVSPAADVFALGATLAYMATGRPPFGSGESAAVGYRTVYEQIDLEGVEPELASLIDACAAKDPADRPTPGEVVERCAVRSALVEDAFYAGVVGPVEPVPQTPRPEAPPLHDAPTTTAGAAPVGYTPTATAGAAPAGYTPTQVSASPGRPRKRLTAVAAAVAVGVAAATAVVLLPGDDGEQDKGANPGGATKSPTAPDDRSKGKVPEYVEATAPSRDFWTADPTSEWERGRCNLPAEESNEHLQYSVTFAGPSGGPYTGGKGTISIRLKYADPSLGKPYSVAVAVKPPHEIDDRTGKPYEGTRAQNLSLGYVSKPVDLMAQKDNGDVKLTYPDDFRQHVRGKDSGGGIPIGNDPGNWTVLFLHAKGVKEYATIGCDGFTVE</sequence>
<keyword evidence="9" id="KW-1185">Reference proteome</keyword>
<feature type="compositionally biased region" description="Pro residues" evidence="6">
    <location>
        <begin position="283"/>
        <end position="294"/>
    </location>
</feature>
<comment type="caution">
    <text evidence="8">The sequence shown here is derived from an EMBL/GenBank/DDBJ whole genome shotgun (WGS) entry which is preliminary data.</text>
</comment>
<dbReference type="PROSITE" id="PS00108">
    <property type="entry name" value="PROTEIN_KINASE_ST"/>
    <property type="match status" value="1"/>
</dbReference>
<evidence type="ECO:0000259" key="7">
    <source>
        <dbReference type="PROSITE" id="PS50011"/>
    </source>
</evidence>
<feature type="region of interest" description="Disordered" evidence="6">
    <location>
        <begin position="281"/>
        <end position="335"/>
    </location>
</feature>
<dbReference type="Gene3D" id="1.10.510.10">
    <property type="entry name" value="Transferase(Phosphotransferase) domain 1"/>
    <property type="match status" value="1"/>
</dbReference>
<dbReference type="PANTHER" id="PTHR43289:SF34">
    <property type="entry name" value="SERINE_THREONINE-PROTEIN KINASE YBDM-RELATED"/>
    <property type="match status" value="1"/>
</dbReference>
<name>A0ABT6SIG3_9ACTN</name>
<keyword evidence="4 5" id="KW-0067">ATP-binding</keyword>
<dbReference type="SMART" id="SM00220">
    <property type="entry name" value="S_TKc"/>
    <property type="match status" value="1"/>
</dbReference>
<evidence type="ECO:0000256" key="1">
    <source>
        <dbReference type="ARBA" id="ARBA00022679"/>
    </source>
</evidence>
<evidence type="ECO:0000256" key="2">
    <source>
        <dbReference type="ARBA" id="ARBA00022741"/>
    </source>
</evidence>
<accession>A0ABT6SIG3</accession>
<evidence type="ECO:0000256" key="4">
    <source>
        <dbReference type="ARBA" id="ARBA00022840"/>
    </source>
</evidence>
<dbReference type="GO" id="GO:0004674">
    <property type="term" value="F:protein serine/threonine kinase activity"/>
    <property type="evidence" value="ECO:0007669"/>
    <property type="project" value="UniProtKB-EC"/>
</dbReference>
<proteinExistence type="predicted"/>
<feature type="region of interest" description="Disordered" evidence="6">
    <location>
        <begin position="362"/>
        <end position="391"/>
    </location>
</feature>
<organism evidence="8 9">
    <name type="scientific">Streptomyces cavernicola</name>
    <dbReference type="NCBI Taxonomy" id="3043613"/>
    <lineage>
        <taxon>Bacteria</taxon>
        <taxon>Bacillati</taxon>
        <taxon>Actinomycetota</taxon>
        <taxon>Actinomycetes</taxon>
        <taxon>Kitasatosporales</taxon>
        <taxon>Streptomycetaceae</taxon>
        <taxon>Streptomyces</taxon>
    </lineage>
</organism>
<dbReference type="InterPro" id="IPR000719">
    <property type="entry name" value="Prot_kinase_dom"/>
</dbReference>
<dbReference type="InterPro" id="IPR017441">
    <property type="entry name" value="Protein_kinase_ATP_BS"/>
</dbReference>
<evidence type="ECO:0000313" key="8">
    <source>
        <dbReference type="EMBL" id="MDI3407452.1"/>
    </source>
</evidence>
<dbReference type="Gene3D" id="3.30.200.20">
    <property type="entry name" value="Phosphorylase Kinase, domain 1"/>
    <property type="match status" value="1"/>
</dbReference>
<keyword evidence="3 8" id="KW-0418">Kinase</keyword>
<dbReference type="RefSeq" id="WP_282545366.1">
    <property type="nucleotide sequence ID" value="NZ_JASCIQ010000032.1"/>
</dbReference>
<dbReference type="InterPro" id="IPR008271">
    <property type="entry name" value="Ser/Thr_kinase_AS"/>
</dbReference>
<dbReference type="CDD" id="cd14014">
    <property type="entry name" value="STKc_PknB_like"/>
    <property type="match status" value="1"/>
</dbReference>
<dbReference type="Pfam" id="PF00069">
    <property type="entry name" value="Pkinase"/>
    <property type="match status" value="1"/>
</dbReference>
<reference evidence="8 9" key="1">
    <citation type="submission" date="2023-05" db="EMBL/GenBank/DDBJ databases">
        <title>Draft genome sequence of Streptomyces sp. B-S-A6 isolated from a cave soil in Thailand.</title>
        <authorList>
            <person name="Chamroensaksri N."/>
            <person name="Muangham S."/>
        </authorList>
    </citation>
    <scope>NUCLEOTIDE SEQUENCE [LARGE SCALE GENOMIC DNA]</scope>
    <source>
        <strain evidence="8 9">B-S-A6</strain>
    </source>
</reference>
<dbReference type="PANTHER" id="PTHR43289">
    <property type="entry name" value="MITOGEN-ACTIVATED PROTEIN KINASE KINASE KINASE 20-RELATED"/>
    <property type="match status" value="1"/>
</dbReference>
<evidence type="ECO:0000256" key="3">
    <source>
        <dbReference type="ARBA" id="ARBA00022777"/>
    </source>
</evidence>
<dbReference type="EMBL" id="JASCIQ010000032">
    <property type="protein sequence ID" value="MDI3407452.1"/>
    <property type="molecule type" value="Genomic_DNA"/>
</dbReference>
<keyword evidence="1 8" id="KW-0808">Transferase</keyword>
<evidence type="ECO:0000256" key="5">
    <source>
        <dbReference type="PROSITE-ProRule" id="PRU10141"/>
    </source>
</evidence>
<evidence type="ECO:0000256" key="6">
    <source>
        <dbReference type="SAM" id="MobiDB-lite"/>
    </source>
</evidence>
<feature type="compositionally biased region" description="Low complexity" evidence="6">
    <location>
        <begin position="299"/>
        <end position="327"/>
    </location>
</feature>
<dbReference type="InterPro" id="IPR011009">
    <property type="entry name" value="Kinase-like_dom_sf"/>
</dbReference>
<dbReference type="EC" id="2.7.11.1" evidence="8"/>
<protein>
    <submittedName>
        <fullName evidence="8">Serine/threonine-protein kinase</fullName>
        <ecNumber evidence="8">2.7.11.1</ecNumber>
    </submittedName>
</protein>
<dbReference type="SUPFAM" id="SSF56112">
    <property type="entry name" value="Protein kinase-like (PK-like)"/>
    <property type="match status" value="1"/>
</dbReference>
<keyword evidence="2 5" id="KW-0547">Nucleotide-binding</keyword>
<feature type="domain" description="Protein kinase" evidence="7">
    <location>
        <begin position="15"/>
        <end position="275"/>
    </location>
</feature>
<evidence type="ECO:0000313" key="9">
    <source>
        <dbReference type="Proteomes" id="UP001223978"/>
    </source>
</evidence>
<dbReference type="PROSITE" id="PS00107">
    <property type="entry name" value="PROTEIN_KINASE_ATP"/>
    <property type="match status" value="1"/>
</dbReference>
<dbReference type="Proteomes" id="UP001223978">
    <property type="component" value="Unassembled WGS sequence"/>
</dbReference>
<feature type="binding site" evidence="5">
    <location>
        <position position="43"/>
    </location>
    <ligand>
        <name>ATP</name>
        <dbReference type="ChEBI" id="CHEBI:30616"/>
    </ligand>
</feature>
<dbReference type="PROSITE" id="PS50011">
    <property type="entry name" value="PROTEIN_KINASE_DOM"/>
    <property type="match status" value="1"/>
</dbReference>
<gene>
    <name evidence="8" type="ORF">QIS96_27035</name>
</gene>